<dbReference type="InterPro" id="IPR016024">
    <property type="entry name" value="ARM-type_fold"/>
</dbReference>
<name>A0A317T0Y4_9PEZI</name>
<evidence type="ECO:0000256" key="1">
    <source>
        <dbReference type="SAM" id="MobiDB-lite"/>
    </source>
</evidence>
<dbReference type="Proteomes" id="UP000246991">
    <property type="component" value="Unassembled WGS sequence"/>
</dbReference>
<organism evidence="2 3">
    <name type="scientific">Tuber magnatum</name>
    <name type="common">white Piedmont truffle</name>
    <dbReference type="NCBI Taxonomy" id="42249"/>
    <lineage>
        <taxon>Eukaryota</taxon>
        <taxon>Fungi</taxon>
        <taxon>Dikarya</taxon>
        <taxon>Ascomycota</taxon>
        <taxon>Pezizomycotina</taxon>
        <taxon>Pezizomycetes</taxon>
        <taxon>Pezizales</taxon>
        <taxon>Tuberaceae</taxon>
        <taxon>Tuber</taxon>
    </lineage>
</organism>
<protein>
    <recommendedName>
        <fullName evidence="4">WD40 repeat-like protein</fullName>
    </recommendedName>
</protein>
<proteinExistence type="predicted"/>
<dbReference type="EMBL" id="PYWC01000003">
    <property type="protein sequence ID" value="PWW80295.1"/>
    <property type="molecule type" value="Genomic_DNA"/>
</dbReference>
<dbReference type="AlphaFoldDB" id="A0A317T0Y4"/>
<accession>A0A317T0Y4</accession>
<dbReference type="OrthoDB" id="338622at2759"/>
<dbReference type="InterPro" id="IPR036322">
    <property type="entry name" value="WD40_repeat_dom_sf"/>
</dbReference>
<comment type="caution">
    <text evidence="2">The sequence shown here is derived from an EMBL/GenBank/DDBJ whole genome shotgun (WGS) entry which is preliminary data.</text>
</comment>
<feature type="region of interest" description="Disordered" evidence="1">
    <location>
        <begin position="570"/>
        <end position="590"/>
    </location>
</feature>
<gene>
    <name evidence="2" type="ORF">C7212DRAFT_356471</name>
</gene>
<evidence type="ECO:0008006" key="4">
    <source>
        <dbReference type="Google" id="ProtNLM"/>
    </source>
</evidence>
<evidence type="ECO:0000313" key="2">
    <source>
        <dbReference type="EMBL" id="PWW80295.1"/>
    </source>
</evidence>
<keyword evidence="3" id="KW-1185">Reference proteome</keyword>
<dbReference type="InterPro" id="IPR049916">
    <property type="entry name" value="WDR72-like"/>
</dbReference>
<dbReference type="GO" id="GO:0005737">
    <property type="term" value="C:cytoplasm"/>
    <property type="evidence" value="ECO:0007669"/>
    <property type="project" value="TreeGrafter"/>
</dbReference>
<dbReference type="STRING" id="42249.A0A317T0Y4"/>
<sequence>MASPPFYIPFAHWDSTPFQPPYASITTSKFLTGWLVLGLANGELLILSRATDSPIPRARLCGHKAPVVVLEPLLVRTETTEQELLLSLDSVGTLCKWSLADGRCLQNVYSTISSRPRGLRIVKKQKADAKDPVVMIYGAGTEILVLNAETLETVLLWTGNLDWPLPVVSGRSRVMTLLPDGQIQGWGLNSRSLGEGGRGRLALAMERDHTKQLSAEIKENMGRVRGFERVSEKGYVIVQKTGVSSYVLEDAKFALKEIMPVDLEIGVAGYQIVPKKGVRKALVMVWSEDGQIRAFELDENTTFGHSVKLSLKPVRGKSTVVSIACTRQEDKYLIAAFGHLGGSDSGRERARGDFLMAAFSADSAGADIRWAEKNEALTSSPLLRDDVTSSCSAIFANMLAIAYGPRLRFHSLSSFLLSYHEPIKEIHIPTTARICLLKRVRVGEHVAHGKDAGIKGGNEYLIIGTTNGELFIIEAPSFQLSKRLPISSTTVCSANLLLSNLGKRLRFALIASSADGTASIVDVERARIMVTFPSHDYSPLVSYATKTAQNTILLTYEDYVRREWNMGEEDGGVLKAPPSSRGSDRDRGALGTYERDLTGEGWREVRVGKFELVEEDREDEGDDAIGDGTIKNCERLCERGLPTASVNVRAVLDVLSHAVRIAKERTRASERRVVENHPALITAKSLLTSLVPDGIEELLGWEEGDYKWRTSVRSLFFQRKNPAVFGQMGAGKNVSILAKEAFNETEDGISGISPTVSACILLAALSTIGGLLEASGNSEFLDVVIVRALSRLAITGNEPALGVFAKYWMDENPIIRITARKCLGISIGTLSEERRTNTIAYWARFLPVQVPPELFSSKEVVRSVIILGQLIADHPDSVEQGLKKCIALSVELLLGDSNHSFQDTAIELVGHGWTTFQSLFDPFEVIHILIRIAASTMDDFSEARRKTLNKCILKIAEKNSPLLGSGLANNISYGSSSSQPAALAAVSLSTALGVSIAAMRTVIMIVREDAILFRDVLRLIIAAVVKILDPNGGLREKVMPTITELINEMVEAYPTIAFHRPTQRLALSVSPGIIMIYDLKTSAEVNALQGHHSLANFLTFSIDGKFLVAVGLEESMFFVWKFVTGLLSFIGGGNDGAPAVLQPKRKEPFANERNVGIVEIEWTGERSVRVTAGSQSTVFQNVDSTQASSWNIL</sequence>
<dbReference type="PANTHER" id="PTHR44099">
    <property type="entry name" value="RABCONNECTIN-3B, ISOFORM A"/>
    <property type="match status" value="1"/>
</dbReference>
<dbReference type="SUPFAM" id="SSF50978">
    <property type="entry name" value="WD40 repeat-like"/>
    <property type="match status" value="1"/>
</dbReference>
<dbReference type="SUPFAM" id="SSF48371">
    <property type="entry name" value="ARM repeat"/>
    <property type="match status" value="1"/>
</dbReference>
<dbReference type="Gene3D" id="2.130.10.10">
    <property type="entry name" value="YVTN repeat-like/Quinoprotein amine dehydrogenase"/>
    <property type="match status" value="2"/>
</dbReference>
<dbReference type="InterPro" id="IPR015943">
    <property type="entry name" value="WD40/YVTN_repeat-like_dom_sf"/>
</dbReference>
<dbReference type="SUPFAM" id="SSF69322">
    <property type="entry name" value="Tricorn protease domain 2"/>
    <property type="match status" value="1"/>
</dbReference>
<evidence type="ECO:0000313" key="3">
    <source>
        <dbReference type="Proteomes" id="UP000246991"/>
    </source>
</evidence>
<reference evidence="2 3" key="1">
    <citation type="submission" date="2018-03" db="EMBL/GenBank/DDBJ databases">
        <title>Genomes of Pezizomycetes fungi and the evolution of truffles.</title>
        <authorList>
            <person name="Murat C."/>
            <person name="Payen T."/>
            <person name="Noel B."/>
            <person name="Kuo A."/>
            <person name="Martin F.M."/>
        </authorList>
    </citation>
    <scope>NUCLEOTIDE SEQUENCE [LARGE SCALE GENOMIC DNA]</scope>
    <source>
        <strain evidence="2">091103-1</strain>
    </source>
</reference>
<dbReference type="PANTHER" id="PTHR44099:SF4">
    <property type="entry name" value="RABCONNECTIN-3B, ISOFORM A"/>
    <property type="match status" value="1"/>
</dbReference>